<accession>A0A7W6BKA5</accession>
<comment type="caution">
    <text evidence="2">The sequence shown here is derived from an EMBL/GenBank/DDBJ whole genome shotgun (WGS) entry which is preliminary data.</text>
</comment>
<gene>
    <name evidence="2" type="ORF">GGR43_004366</name>
</gene>
<evidence type="ECO:0000313" key="2">
    <source>
        <dbReference type="EMBL" id="MBB3928621.1"/>
    </source>
</evidence>
<evidence type="ECO:0000313" key="3">
    <source>
        <dbReference type="Proteomes" id="UP000571950"/>
    </source>
</evidence>
<sequence>MTGQLTPAARYRLSVASRVAAAILGGYALAAAIKLLLTLTLPFEPGPFNPPAMAAKLLIYAIHTAILLWAFHTRSVTRLWFWLIAWTGLVYLACWLVMRLGGLGA</sequence>
<organism evidence="2 3">
    <name type="scientific">Sphingobium jiangsuense</name>
    <dbReference type="NCBI Taxonomy" id="870476"/>
    <lineage>
        <taxon>Bacteria</taxon>
        <taxon>Pseudomonadati</taxon>
        <taxon>Pseudomonadota</taxon>
        <taxon>Alphaproteobacteria</taxon>
        <taxon>Sphingomonadales</taxon>
        <taxon>Sphingomonadaceae</taxon>
        <taxon>Sphingobium</taxon>
    </lineage>
</organism>
<dbReference type="RefSeq" id="WP_188073890.1">
    <property type="nucleotide sequence ID" value="NZ_BSPS01000041.1"/>
</dbReference>
<evidence type="ECO:0000256" key="1">
    <source>
        <dbReference type="SAM" id="Phobius"/>
    </source>
</evidence>
<keyword evidence="3" id="KW-1185">Reference proteome</keyword>
<feature type="transmembrane region" description="Helical" evidence="1">
    <location>
        <begin position="53"/>
        <end position="72"/>
    </location>
</feature>
<dbReference type="EMBL" id="JACIDT010000028">
    <property type="protein sequence ID" value="MBB3928621.1"/>
    <property type="molecule type" value="Genomic_DNA"/>
</dbReference>
<feature type="transmembrane region" description="Helical" evidence="1">
    <location>
        <begin position="79"/>
        <end position="98"/>
    </location>
</feature>
<keyword evidence="1" id="KW-0472">Membrane</keyword>
<keyword evidence="1" id="KW-1133">Transmembrane helix</keyword>
<protein>
    <recommendedName>
        <fullName evidence="4">Iron transporter</fullName>
    </recommendedName>
</protein>
<dbReference type="Proteomes" id="UP000571950">
    <property type="component" value="Unassembled WGS sequence"/>
</dbReference>
<feature type="transmembrane region" description="Helical" evidence="1">
    <location>
        <begin position="20"/>
        <end position="41"/>
    </location>
</feature>
<keyword evidence="1" id="KW-0812">Transmembrane</keyword>
<name>A0A7W6BKA5_9SPHN</name>
<evidence type="ECO:0008006" key="4">
    <source>
        <dbReference type="Google" id="ProtNLM"/>
    </source>
</evidence>
<reference evidence="2 3" key="1">
    <citation type="submission" date="2020-08" db="EMBL/GenBank/DDBJ databases">
        <title>Genomic Encyclopedia of Type Strains, Phase IV (KMG-IV): sequencing the most valuable type-strain genomes for metagenomic binning, comparative biology and taxonomic classification.</title>
        <authorList>
            <person name="Goeker M."/>
        </authorList>
    </citation>
    <scope>NUCLEOTIDE SEQUENCE [LARGE SCALE GENOMIC DNA]</scope>
    <source>
        <strain evidence="2 3">DSM 26189</strain>
    </source>
</reference>
<dbReference type="AlphaFoldDB" id="A0A7W6BKA5"/>
<proteinExistence type="predicted"/>